<evidence type="ECO:0000256" key="2">
    <source>
        <dbReference type="SAM" id="SignalP"/>
    </source>
</evidence>
<feature type="signal peptide" evidence="2">
    <location>
        <begin position="1"/>
        <end position="27"/>
    </location>
</feature>
<evidence type="ECO:0000256" key="1">
    <source>
        <dbReference type="SAM" id="Coils"/>
    </source>
</evidence>
<evidence type="ECO:0000313" key="4">
    <source>
        <dbReference type="EMBL" id="CUV44873.1"/>
    </source>
</evidence>
<keyword evidence="2" id="KW-0732">Signal</keyword>
<evidence type="ECO:0000259" key="3">
    <source>
        <dbReference type="Pfam" id="PF07007"/>
    </source>
</evidence>
<reference evidence="4" key="1">
    <citation type="submission" date="2015-10" db="EMBL/GenBank/DDBJ databases">
        <authorList>
            <person name="Gilbert D.G."/>
        </authorList>
    </citation>
    <scope>NUCLEOTIDE SEQUENCE</scope>
    <source>
        <strain evidence="4">Phyl III-seqv23</strain>
    </source>
</reference>
<name>A0A0S4WDJ0_RALSL</name>
<feature type="chain" id="PRO_5006629367" evidence="2">
    <location>
        <begin position="28"/>
        <end position="155"/>
    </location>
</feature>
<gene>
    <name evidence="4" type="ORF">TO10_v1_200012</name>
</gene>
<dbReference type="Pfam" id="PF07007">
    <property type="entry name" value="LprI"/>
    <property type="match status" value="1"/>
</dbReference>
<organism evidence="4">
    <name type="scientific">Ralstonia solanacearum</name>
    <name type="common">Pseudomonas solanacearum</name>
    <dbReference type="NCBI Taxonomy" id="305"/>
    <lineage>
        <taxon>Bacteria</taxon>
        <taxon>Pseudomonadati</taxon>
        <taxon>Pseudomonadota</taxon>
        <taxon>Betaproteobacteria</taxon>
        <taxon>Burkholderiales</taxon>
        <taxon>Burkholderiaceae</taxon>
        <taxon>Ralstonia</taxon>
        <taxon>Ralstonia solanacearum species complex</taxon>
    </lineage>
</organism>
<keyword evidence="1" id="KW-0175">Coiled coil</keyword>
<protein>
    <submittedName>
        <fullName evidence="4">Putative signal peptide protein</fullName>
    </submittedName>
</protein>
<proteinExistence type="predicted"/>
<accession>A0A0S4WDJ0</accession>
<feature type="coiled-coil region" evidence="1">
    <location>
        <begin position="44"/>
        <end position="71"/>
    </location>
</feature>
<dbReference type="AlphaFoldDB" id="A0A0S4WDJ0"/>
<sequence>MRARACVAAALAVLAVLAVLAAPIALAGTLEACRTAPPEAGGAARCVQAARKSAQAELAAAESARRNALRARIAARDAAVDRGAAMAFDRTVRAHQLYRQAECDLARRLARNTPDADLAEAACDADLSRERIGALREATYPATPAPNPAAAPAKP</sequence>
<dbReference type="Gene3D" id="1.20.1270.180">
    <property type="match status" value="1"/>
</dbReference>
<dbReference type="EMBL" id="LN899827">
    <property type="protein sequence ID" value="CUV44873.1"/>
    <property type="molecule type" value="Genomic_DNA"/>
</dbReference>
<feature type="domain" description="Lysozyme inhibitor LprI-like N-terminal" evidence="3">
    <location>
        <begin position="36"/>
        <end position="135"/>
    </location>
</feature>
<dbReference type="InterPro" id="IPR009739">
    <property type="entry name" value="LprI-like_N"/>
</dbReference>